<dbReference type="SUPFAM" id="SSF52540">
    <property type="entry name" value="P-loop containing nucleoside triphosphate hydrolases"/>
    <property type="match status" value="1"/>
</dbReference>
<comment type="catalytic activity">
    <reaction evidence="15">
        <text>L-tyrosyl-[protein] + ATP = O-phospho-L-tyrosyl-[protein] + ADP + H(+)</text>
        <dbReference type="Rhea" id="RHEA:10596"/>
        <dbReference type="Rhea" id="RHEA-COMP:10136"/>
        <dbReference type="Rhea" id="RHEA-COMP:20101"/>
        <dbReference type="ChEBI" id="CHEBI:15378"/>
        <dbReference type="ChEBI" id="CHEBI:30616"/>
        <dbReference type="ChEBI" id="CHEBI:46858"/>
        <dbReference type="ChEBI" id="CHEBI:61978"/>
        <dbReference type="ChEBI" id="CHEBI:456216"/>
        <dbReference type="EC" id="2.7.10.2"/>
    </reaction>
</comment>
<dbReference type="InterPro" id="IPR025669">
    <property type="entry name" value="AAA_dom"/>
</dbReference>
<evidence type="ECO:0000256" key="13">
    <source>
        <dbReference type="ARBA" id="ARBA00023136"/>
    </source>
</evidence>
<evidence type="ECO:0000256" key="15">
    <source>
        <dbReference type="ARBA" id="ARBA00051245"/>
    </source>
</evidence>
<keyword evidence="9" id="KW-0547">Nucleotide-binding</keyword>
<keyword evidence="7" id="KW-0808">Transferase</keyword>
<keyword evidence="12 16" id="KW-1133">Transmembrane helix</keyword>
<feature type="domain" description="Tyrosine-protein kinase G-rich" evidence="19">
    <location>
        <begin position="446"/>
        <end position="520"/>
    </location>
</feature>
<dbReference type="InterPro" id="IPR032807">
    <property type="entry name" value="GNVR"/>
</dbReference>
<dbReference type="InterPro" id="IPR003856">
    <property type="entry name" value="LPS_length_determ_N"/>
</dbReference>
<dbReference type="Pfam" id="PF13807">
    <property type="entry name" value="GNVR"/>
    <property type="match status" value="1"/>
</dbReference>
<keyword evidence="5" id="KW-1003">Cell membrane</keyword>
<evidence type="ECO:0000313" key="21">
    <source>
        <dbReference type="Proteomes" id="UP000627292"/>
    </source>
</evidence>
<evidence type="ECO:0000256" key="14">
    <source>
        <dbReference type="ARBA" id="ARBA00023137"/>
    </source>
</evidence>
<comment type="caution">
    <text evidence="20">The sequence shown here is derived from an EMBL/GenBank/DDBJ whole genome shotgun (WGS) entry which is preliminary data.</text>
</comment>
<dbReference type="InterPro" id="IPR027417">
    <property type="entry name" value="P-loop_NTPase"/>
</dbReference>
<evidence type="ECO:0000256" key="6">
    <source>
        <dbReference type="ARBA" id="ARBA00022519"/>
    </source>
</evidence>
<evidence type="ECO:0000256" key="3">
    <source>
        <dbReference type="ARBA" id="ARBA00008883"/>
    </source>
</evidence>
<reference evidence="20" key="1">
    <citation type="journal article" date="2014" name="Int. J. Syst. Evol. Microbiol.">
        <title>Complete genome sequence of Corynebacterium casei LMG S-19264T (=DSM 44701T), isolated from a smear-ripened cheese.</title>
        <authorList>
            <consortium name="US DOE Joint Genome Institute (JGI-PGF)"/>
            <person name="Walter F."/>
            <person name="Albersmeier A."/>
            <person name="Kalinowski J."/>
            <person name="Ruckert C."/>
        </authorList>
    </citation>
    <scope>NUCLEOTIDE SEQUENCE</scope>
    <source>
        <strain evidence="20">CGMCC 1.15290</strain>
    </source>
</reference>
<keyword evidence="11" id="KW-0067">ATP-binding</keyword>
<dbReference type="CDD" id="cd05387">
    <property type="entry name" value="BY-kinase"/>
    <property type="match status" value="1"/>
</dbReference>
<dbReference type="InterPro" id="IPR005702">
    <property type="entry name" value="Wzc-like_C"/>
</dbReference>
<dbReference type="GO" id="GO:0005886">
    <property type="term" value="C:plasma membrane"/>
    <property type="evidence" value="ECO:0007669"/>
    <property type="project" value="UniProtKB-SubCell"/>
</dbReference>
<dbReference type="Proteomes" id="UP000627292">
    <property type="component" value="Unassembled WGS sequence"/>
</dbReference>
<sequence length="792" mass="89311">MQAESPELLHLEDDENENNSSVFIQKLINKVFVLWPWVLLSVVLCTGLAFLKFKLSTPIYMSAASVLVQDDKKGTDFGEASMLQDFGVLFGKSSVDNEAEIFKSRSLMEQVIIELQLNVRYYIEGRVQKKELFSTRPVSVHLLEISSHTPAPEAYTIQVNKEQDSFVLIGDEKTVNGKIGDTVRLKYGKAVILKEAGFSGWDNAQALFVSINSLDATSRQYTNALRVAVANKSVSVINLTLNEVLPEKGEIILNALIRSYLQASINDKSRMADSTVKFIDERLRLVFGELSGIENEIENFKTVNKLTDVSEQAKLLLDNTSEYSKQQTAQEVQLAIVKEVEGFLKANIDNSRAVPSSLVVQDQSFVALVQQYNELQLQREKMLMSQTTEHPAVKTVDEQLRNLRLQLLSSISSIKKGIEVAISELRTRTQSFVNQISKVPAKERVFLDYSRQQAIKQELYLFLLKKREETAISKSSTIANARIIDMAKANKVPIAPNRNSILMVGFMLGLLIPFAISYGRDFLNNRISSQEDIAAYTDVPILAEIGHHEEENVIAINATSRTLVAEHFRALRTNLQYVLPQADKKLILITSSMSGEGKSFLSINLSASLGLAGKKVILLELDLRRPKISEDLKLQKSGFTNLMVSEDLDWKKWIQRSALQDGFDVLSSGPLPPNPSEILMLPKVETLFNELRQHYDYIIIDSAPIGLVTDAQIIASYADLTLYIVRHHFTYKQQLKAVEKLYKKRVLPKMNIIVNDIILKKPTYGYGYGYDFYLYGYDSGEKKTHNRKGKKK</sequence>
<protein>
    <recommendedName>
        <fullName evidence="4">non-specific protein-tyrosine kinase</fullName>
        <ecNumber evidence="4">2.7.10.2</ecNumber>
    </recommendedName>
</protein>
<evidence type="ECO:0000256" key="8">
    <source>
        <dbReference type="ARBA" id="ARBA00022692"/>
    </source>
</evidence>
<keyword evidence="10 20" id="KW-0418">Kinase</keyword>
<feature type="domain" description="Polysaccharide chain length determinant N-terminal" evidence="17">
    <location>
        <begin position="25"/>
        <end position="115"/>
    </location>
</feature>
<dbReference type="NCBIfam" id="TIGR01007">
    <property type="entry name" value="eps_fam"/>
    <property type="match status" value="1"/>
</dbReference>
<evidence type="ECO:0000256" key="7">
    <source>
        <dbReference type="ARBA" id="ARBA00022679"/>
    </source>
</evidence>
<dbReference type="PANTHER" id="PTHR32309:SF13">
    <property type="entry name" value="FERRIC ENTEROBACTIN TRANSPORT PROTEIN FEPE"/>
    <property type="match status" value="1"/>
</dbReference>
<evidence type="ECO:0000313" key="20">
    <source>
        <dbReference type="EMBL" id="GGH56469.1"/>
    </source>
</evidence>
<dbReference type="RefSeq" id="WP_188949438.1">
    <property type="nucleotide sequence ID" value="NZ_BMIB01000001.1"/>
</dbReference>
<keyword evidence="6" id="KW-0997">Cell inner membrane</keyword>
<dbReference type="EC" id="2.7.10.2" evidence="4"/>
<comment type="subcellular location">
    <subcellularLocation>
        <location evidence="1">Cell inner membrane</location>
        <topology evidence="1">Multi-pass membrane protein</topology>
    </subcellularLocation>
</comment>
<evidence type="ECO:0000256" key="9">
    <source>
        <dbReference type="ARBA" id="ARBA00022741"/>
    </source>
</evidence>
<proteinExistence type="inferred from homology"/>
<evidence type="ECO:0000256" key="12">
    <source>
        <dbReference type="ARBA" id="ARBA00022989"/>
    </source>
</evidence>
<dbReference type="AlphaFoldDB" id="A0A917ILT0"/>
<keyword evidence="8 16" id="KW-0812">Transmembrane</keyword>
<feature type="domain" description="AAA" evidence="18">
    <location>
        <begin position="585"/>
        <end position="716"/>
    </location>
</feature>
<evidence type="ECO:0000256" key="10">
    <source>
        <dbReference type="ARBA" id="ARBA00022777"/>
    </source>
</evidence>
<dbReference type="GO" id="GO:0004715">
    <property type="term" value="F:non-membrane spanning protein tyrosine kinase activity"/>
    <property type="evidence" value="ECO:0007669"/>
    <property type="project" value="UniProtKB-EC"/>
</dbReference>
<gene>
    <name evidence="20" type="ORF">GCM10011379_00090</name>
</gene>
<organism evidence="20 21">
    <name type="scientific">Filimonas zeae</name>
    <dbReference type="NCBI Taxonomy" id="1737353"/>
    <lineage>
        <taxon>Bacteria</taxon>
        <taxon>Pseudomonadati</taxon>
        <taxon>Bacteroidota</taxon>
        <taxon>Chitinophagia</taxon>
        <taxon>Chitinophagales</taxon>
        <taxon>Chitinophagaceae</taxon>
        <taxon>Filimonas</taxon>
    </lineage>
</organism>
<evidence type="ECO:0000256" key="16">
    <source>
        <dbReference type="SAM" id="Phobius"/>
    </source>
</evidence>
<accession>A0A917ILT0</accession>
<keyword evidence="14" id="KW-0829">Tyrosine-protein kinase</keyword>
<dbReference type="Pfam" id="PF02706">
    <property type="entry name" value="Wzz"/>
    <property type="match status" value="1"/>
</dbReference>
<evidence type="ECO:0000256" key="2">
    <source>
        <dbReference type="ARBA" id="ARBA00007316"/>
    </source>
</evidence>
<dbReference type="GO" id="GO:0005524">
    <property type="term" value="F:ATP binding"/>
    <property type="evidence" value="ECO:0007669"/>
    <property type="project" value="UniProtKB-KW"/>
</dbReference>
<evidence type="ECO:0000256" key="1">
    <source>
        <dbReference type="ARBA" id="ARBA00004429"/>
    </source>
</evidence>
<keyword evidence="21" id="KW-1185">Reference proteome</keyword>
<dbReference type="Pfam" id="PF13614">
    <property type="entry name" value="AAA_31"/>
    <property type="match status" value="1"/>
</dbReference>
<comment type="similarity">
    <text evidence="3">Belongs to the etk/wzc family.</text>
</comment>
<evidence type="ECO:0000259" key="17">
    <source>
        <dbReference type="Pfam" id="PF02706"/>
    </source>
</evidence>
<evidence type="ECO:0000256" key="11">
    <source>
        <dbReference type="ARBA" id="ARBA00022840"/>
    </source>
</evidence>
<evidence type="ECO:0000256" key="5">
    <source>
        <dbReference type="ARBA" id="ARBA00022475"/>
    </source>
</evidence>
<dbReference type="InterPro" id="IPR050445">
    <property type="entry name" value="Bact_polysacc_biosynth/exp"/>
</dbReference>
<name>A0A917ILT0_9BACT</name>
<evidence type="ECO:0000256" key="4">
    <source>
        <dbReference type="ARBA" id="ARBA00011903"/>
    </source>
</evidence>
<dbReference type="PANTHER" id="PTHR32309">
    <property type="entry name" value="TYROSINE-PROTEIN KINASE"/>
    <property type="match status" value="1"/>
</dbReference>
<dbReference type="EMBL" id="BMIB01000001">
    <property type="protein sequence ID" value="GGH56469.1"/>
    <property type="molecule type" value="Genomic_DNA"/>
</dbReference>
<feature type="transmembrane region" description="Helical" evidence="16">
    <location>
        <begin position="32"/>
        <end position="51"/>
    </location>
</feature>
<evidence type="ECO:0000259" key="18">
    <source>
        <dbReference type="Pfam" id="PF13614"/>
    </source>
</evidence>
<reference evidence="20" key="2">
    <citation type="submission" date="2020-09" db="EMBL/GenBank/DDBJ databases">
        <authorList>
            <person name="Sun Q."/>
            <person name="Zhou Y."/>
        </authorList>
    </citation>
    <scope>NUCLEOTIDE SEQUENCE</scope>
    <source>
        <strain evidence="20">CGMCC 1.15290</strain>
    </source>
</reference>
<comment type="similarity">
    <text evidence="2">Belongs to the CpsD/CapB family.</text>
</comment>
<dbReference type="Gene3D" id="3.40.50.300">
    <property type="entry name" value="P-loop containing nucleotide triphosphate hydrolases"/>
    <property type="match status" value="1"/>
</dbReference>
<keyword evidence="13 16" id="KW-0472">Membrane</keyword>
<evidence type="ECO:0000259" key="19">
    <source>
        <dbReference type="Pfam" id="PF13807"/>
    </source>
</evidence>